<feature type="domain" description="HTH merR-type" evidence="5">
    <location>
        <begin position="2"/>
        <end position="70"/>
    </location>
</feature>
<protein>
    <submittedName>
        <fullName evidence="6">MerR family transcriptional regulator</fullName>
    </submittedName>
</protein>
<reference evidence="6" key="1">
    <citation type="submission" date="2024-07" db="EMBL/GenBank/DDBJ databases">
        <title>Halotolerant mesophilic bacterium Ornithinibacillus sp. 4-3, sp. nov., isolated from soil.</title>
        <authorList>
            <person name="Sidarenka A.V."/>
            <person name="Guliayeva D.E."/>
            <person name="Leanovich S.I."/>
            <person name="Hileuskaya K.S."/>
            <person name="Akhremchuk A.E."/>
            <person name="Sikolenko M.A."/>
            <person name="Valentovich L.N."/>
        </authorList>
    </citation>
    <scope>NUCLEOTIDE SEQUENCE</scope>
    <source>
        <strain evidence="6">4-3</strain>
    </source>
</reference>
<gene>
    <name evidence="6" type="ORF">AB4Y30_04465</name>
</gene>
<dbReference type="SUPFAM" id="SSF46955">
    <property type="entry name" value="Putative DNA-binding domain"/>
    <property type="match status" value="2"/>
</dbReference>
<dbReference type="Gene3D" id="1.10.1660.10">
    <property type="match status" value="2"/>
</dbReference>
<evidence type="ECO:0000313" key="6">
    <source>
        <dbReference type="EMBL" id="XDK33614.1"/>
    </source>
</evidence>
<dbReference type="Pfam" id="PF00376">
    <property type="entry name" value="MerR"/>
    <property type="match status" value="1"/>
</dbReference>
<dbReference type="GO" id="GO:0003677">
    <property type="term" value="F:DNA binding"/>
    <property type="evidence" value="ECO:0007669"/>
    <property type="project" value="UniProtKB-KW"/>
</dbReference>
<evidence type="ECO:0000256" key="1">
    <source>
        <dbReference type="ARBA" id="ARBA00022491"/>
    </source>
</evidence>
<dbReference type="InterPro" id="IPR047057">
    <property type="entry name" value="MerR_fam"/>
</dbReference>
<evidence type="ECO:0000256" key="3">
    <source>
        <dbReference type="ARBA" id="ARBA00023125"/>
    </source>
</evidence>
<dbReference type="PANTHER" id="PTHR30204">
    <property type="entry name" value="REDOX-CYCLING DRUG-SENSING TRANSCRIPTIONAL ACTIVATOR SOXR"/>
    <property type="match status" value="1"/>
</dbReference>
<proteinExistence type="predicted"/>
<dbReference type="AlphaFoldDB" id="A0AB39HTF9"/>
<dbReference type="GO" id="GO:0003700">
    <property type="term" value="F:DNA-binding transcription factor activity"/>
    <property type="evidence" value="ECO:0007669"/>
    <property type="project" value="InterPro"/>
</dbReference>
<evidence type="ECO:0000256" key="2">
    <source>
        <dbReference type="ARBA" id="ARBA00023015"/>
    </source>
</evidence>
<dbReference type="InterPro" id="IPR000551">
    <property type="entry name" value="MerR-type_HTH_dom"/>
</dbReference>
<dbReference type="Pfam" id="PF13411">
    <property type="entry name" value="MerR_1"/>
    <property type="match status" value="1"/>
</dbReference>
<dbReference type="PROSITE" id="PS00552">
    <property type="entry name" value="HTH_MERR_1"/>
    <property type="match status" value="1"/>
</dbReference>
<keyword evidence="1" id="KW-0678">Repressor</keyword>
<keyword evidence="2" id="KW-0805">Transcription regulation</keyword>
<dbReference type="PROSITE" id="PS50937">
    <property type="entry name" value="HTH_MERR_2"/>
    <property type="match status" value="2"/>
</dbReference>
<sequence>MYYKPKEIAKALNISTSALRHYESWGIVPKPERETNGYRKYTEVHFAYFRCIRAMFPTFDMKFVSKVLFLVQKEEMSQALWLVNEAQAKLYQEKKLAEQTFEMLHSPNLFTKIDQGKIKDEMSIGTIAELSDVAPSALRYWESEGLIEPARHPENGYRLYTRTHLRQIMVIRAMRNTVYSLESMKEIVKAVEHHSIEQAKKITKEALETLNYRNRAQIHSIHELYRLGEVTGLLGKT</sequence>
<name>A0AB39HTF9_9BACI</name>
<keyword evidence="4" id="KW-0804">Transcription</keyword>
<evidence type="ECO:0000259" key="5">
    <source>
        <dbReference type="PROSITE" id="PS50937"/>
    </source>
</evidence>
<evidence type="ECO:0000256" key="4">
    <source>
        <dbReference type="ARBA" id="ARBA00023163"/>
    </source>
</evidence>
<feature type="domain" description="HTH merR-type" evidence="5">
    <location>
        <begin position="121"/>
        <end position="190"/>
    </location>
</feature>
<accession>A0AB39HTF9</accession>
<keyword evidence="3" id="KW-0238">DNA-binding</keyword>
<dbReference type="PANTHER" id="PTHR30204:SF69">
    <property type="entry name" value="MERR-FAMILY TRANSCRIPTIONAL REGULATOR"/>
    <property type="match status" value="1"/>
</dbReference>
<dbReference type="RefSeq" id="WP_368654292.1">
    <property type="nucleotide sequence ID" value="NZ_CP162599.1"/>
</dbReference>
<dbReference type="EMBL" id="CP162599">
    <property type="protein sequence ID" value="XDK33614.1"/>
    <property type="molecule type" value="Genomic_DNA"/>
</dbReference>
<dbReference type="InterPro" id="IPR009061">
    <property type="entry name" value="DNA-bd_dom_put_sf"/>
</dbReference>
<dbReference type="SMART" id="SM00422">
    <property type="entry name" value="HTH_MERR"/>
    <property type="match status" value="2"/>
</dbReference>
<organism evidence="6">
    <name type="scientific">Ornithinibacillus sp. 4-3</name>
    <dbReference type="NCBI Taxonomy" id="3231488"/>
    <lineage>
        <taxon>Bacteria</taxon>
        <taxon>Bacillati</taxon>
        <taxon>Bacillota</taxon>
        <taxon>Bacilli</taxon>
        <taxon>Bacillales</taxon>
        <taxon>Bacillaceae</taxon>
        <taxon>Ornithinibacillus</taxon>
    </lineage>
</organism>